<evidence type="ECO:0000313" key="3">
    <source>
        <dbReference type="EMBL" id="QKE29360.1"/>
    </source>
</evidence>
<reference evidence="3 4" key="1">
    <citation type="submission" date="2019-08" db="EMBL/GenBank/DDBJ databases">
        <title>Complete genome sequence of Arcobacter acticola.</title>
        <authorList>
            <person name="Miller W."/>
        </authorList>
    </citation>
    <scope>NUCLEOTIDE SEQUENCE [LARGE SCALE GENOMIC DNA]</scope>
    <source>
        <strain evidence="3 4">KCTC 52212</strain>
    </source>
</reference>
<protein>
    <submittedName>
        <fullName evidence="3">Alpha/beta hydrolase family protein</fullName>
    </submittedName>
</protein>
<dbReference type="Proteomes" id="UP000503483">
    <property type="component" value="Chromosome"/>
</dbReference>
<keyword evidence="4" id="KW-1185">Reference proteome</keyword>
<keyword evidence="1" id="KW-0732">Signal</keyword>
<dbReference type="Pfam" id="PF12146">
    <property type="entry name" value="Hydrolase_4"/>
    <property type="match status" value="1"/>
</dbReference>
<dbReference type="Gene3D" id="3.40.50.1820">
    <property type="entry name" value="alpha/beta hydrolase"/>
    <property type="match status" value="1"/>
</dbReference>
<dbReference type="InterPro" id="IPR022742">
    <property type="entry name" value="Hydrolase_4"/>
</dbReference>
<name>A0A6M8EFJ3_9BACT</name>
<accession>A0A6M8EFJ3</accession>
<dbReference type="KEGG" id="paco:AACT_2233"/>
<organism evidence="3 4">
    <name type="scientific">Arcobacter acticola</name>
    <dbReference type="NCBI Taxonomy" id="1849015"/>
    <lineage>
        <taxon>Bacteria</taxon>
        <taxon>Pseudomonadati</taxon>
        <taxon>Campylobacterota</taxon>
        <taxon>Epsilonproteobacteria</taxon>
        <taxon>Campylobacterales</taxon>
        <taxon>Arcobacteraceae</taxon>
        <taxon>Arcobacter</taxon>
    </lineage>
</organism>
<proteinExistence type="predicted"/>
<dbReference type="GO" id="GO:0016787">
    <property type="term" value="F:hydrolase activity"/>
    <property type="evidence" value="ECO:0007669"/>
    <property type="project" value="UniProtKB-KW"/>
</dbReference>
<dbReference type="InterPro" id="IPR029058">
    <property type="entry name" value="AB_hydrolase_fold"/>
</dbReference>
<keyword evidence="3" id="KW-0378">Hydrolase</keyword>
<dbReference type="SUPFAM" id="SSF53474">
    <property type="entry name" value="alpha/beta-Hydrolases"/>
    <property type="match status" value="1"/>
</dbReference>
<evidence type="ECO:0000256" key="1">
    <source>
        <dbReference type="SAM" id="SignalP"/>
    </source>
</evidence>
<dbReference type="AlphaFoldDB" id="A0A6M8EFJ3"/>
<feature type="domain" description="Serine aminopeptidase S33" evidence="2">
    <location>
        <begin position="88"/>
        <end position="213"/>
    </location>
</feature>
<feature type="signal peptide" evidence="1">
    <location>
        <begin position="1"/>
        <end position="24"/>
    </location>
</feature>
<feature type="chain" id="PRO_5026897812" evidence="1">
    <location>
        <begin position="25"/>
        <end position="390"/>
    </location>
</feature>
<gene>
    <name evidence="3" type="ORF">AACT_2233</name>
</gene>
<dbReference type="EMBL" id="CP042652">
    <property type="protein sequence ID" value="QKE29360.1"/>
    <property type="molecule type" value="Genomic_DNA"/>
</dbReference>
<evidence type="ECO:0000259" key="2">
    <source>
        <dbReference type="Pfam" id="PF12146"/>
    </source>
</evidence>
<evidence type="ECO:0000313" key="4">
    <source>
        <dbReference type="Proteomes" id="UP000503483"/>
    </source>
</evidence>
<sequence length="390" mass="45021">MSIKTIKMNRHILLLLLLINFCFANENNPLYVSSKSLPNYNQQNFSEYVNENKQWLKDNRVFLSKNQNLELSLNTPFERKPINQNVSKGILLVHGLGDSPGYFEDLTQELVSHGFLVRTVLLTGHGSKPADLINVEFEEWENLVSHHIKLLEKEVDELWLGGFSTGANLVTSYALENEKDISGLLLFSPGFASNQDTLLPLSGIGTYFKTWLFQNDNSQNILRYESLSMNASNLYYKSLQRVQEELENKSFSKPVFVTISEDDSVIKAEEIVSIFSNNFKNPNSQLLWFGKKNSSNDNRITSLSSYLPEEHIGNFSHLSVLFKKNHFFYGRNGSYKMFKNGQDKIYNEKEDELWYSAWGLKEEGKYFARLTWNPYFDKTIKLMSDVINSK</sequence>